<feature type="region of interest" description="Disordered" evidence="1">
    <location>
        <begin position="511"/>
        <end position="546"/>
    </location>
</feature>
<feature type="region of interest" description="Disordered" evidence="1">
    <location>
        <begin position="928"/>
        <end position="978"/>
    </location>
</feature>
<feature type="compositionally biased region" description="Basic and acidic residues" evidence="1">
    <location>
        <begin position="940"/>
        <end position="953"/>
    </location>
</feature>
<name>A0A2N9G009_FAGSY</name>
<proteinExistence type="predicted"/>
<dbReference type="InterPro" id="IPR004252">
    <property type="entry name" value="Probable_transposase_24"/>
</dbReference>
<accession>A0A2N9G009</accession>
<feature type="region of interest" description="Disordered" evidence="1">
    <location>
        <begin position="620"/>
        <end position="671"/>
    </location>
</feature>
<organism evidence="3">
    <name type="scientific">Fagus sylvatica</name>
    <name type="common">Beechnut</name>
    <dbReference type="NCBI Taxonomy" id="28930"/>
    <lineage>
        <taxon>Eukaryota</taxon>
        <taxon>Viridiplantae</taxon>
        <taxon>Streptophyta</taxon>
        <taxon>Embryophyta</taxon>
        <taxon>Tracheophyta</taxon>
        <taxon>Spermatophyta</taxon>
        <taxon>Magnoliopsida</taxon>
        <taxon>eudicotyledons</taxon>
        <taxon>Gunneridae</taxon>
        <taxon>Pentapetalae</taxon>
        <taxon>rosids</taxon>
        <taxon>fabids</taxon>
        <taxon>Fagales</taxon>
        <taxon>Fagaceae</taxon>
        <taxon>Fagus</taxon>
    </lineage>
</organism>
<dbReference type="AlphaFoldDB" id="A0A2N9G009"/>
<protein>
    <recommendedName>
        <fullName evidence="2">DUF4216 domain-containing protein</fullName>
    </recommendedName>
</protein>
<evidence type="ECO:0000256" key="1">
    <source>
        <dbReference type="SAM" id="MobiDB-lite"/>
    </source>
</evidence>
<sequence>MVPKSSTLEDTDEVEEMLDYIYMRIFPDANMVESSTTPNPTSNDHYARPFDKLWEDAQRELYPGCKKFSKLAFIVKLLHIKTIYNWSDKSFDIVIDLIKKALPDGESLLRSYYEAKRFRKDLGFSYELIHACENDCVLFWKEYADEEECPKCKTSRWTYVTGKGTKIPRKVLRYFPIKPRLQQLFMSKEIANDMKWHKDGRVDDGNSLRHPADSIVWKEFDKEHSWFAEESRTLLNIDGKTKDSAKARKDLCHMGIRKELHLQTNGTSTSMPHVKYTLSKAEKTKFFDWLKCVKFPDGWSPKERNNDGWHKEMSVSLSVFSQRVHPLGAAKTVRLDNKLLTKARWFHTKDRDRTRRTQNSGITVPENKCIYLSAIGGILGIERGMQKDEHFTSVNTSRTWYESDPFILACQASQVFYLNDTKLGSSWKVVQNMSHRNIYDIPIVPEGENEEDDEDNSVGENAHVQQEIDEDSISLHRDDVPAVELEADQLKELIAVDEVFVELDGSTFFNDDISSNDEIESDKEEESPSNDETNTDKEEESPSNDEFDLFDDDIYLALLTSLNVYLSFAYIIKLLIFREFFYVLIQVLVDEDGDKDKEGQGQGQGQEHVWQDMPLHFTSQEEETELGSEMPPPPNGQLHEMVDSTPHSFSQGAPSASSTTSNKRKRGRNKCKEFQRKRALGIIPITIPPNTQGVIGPNASTFTTRVGYIIREYAEFHHMSWTKVPDDHKQMLKNRLACDFTLDLNRIEDNKCLEKALGYTFSNARSKYSKRFMKLPPDLEAAKADIPEDLTEEKWHKLCDLFNDEKWKKKKSGQDITKIEWYKMARTRKDGSFVTPLCEENYNLMQEKLADEEVQLTEKEIIEQVLGTRPGYARGMGKFVIPTPSSSRSYHATEVNSELETCKQELAETKQHLTETKEQMAEAKEQIVQMEESQRQLLDTQKETQRQLEESQRETQCQMEENRRENRETQRQLEENQKETRLLIERLMASRQ</sequence>
<feature type="compositionally biased region" description="Polar residues" evidence="1">
    <location>
        <begin position="645"/>
        <end position="661"/>
    </location>
</feature>
<feature type="compositionally biased region" description="Acidic residues" evidence="1">
    <location>
        <begin position="514"/>
        <end position="529"/>
    </location>
</feature>
<dbReference type="EMBL" id="OIVN01001343">
    <property type="protein sequence ID" value="SPC92902.1"/>
    <property type="molecule type" value="Genomic_DNA"/>
</dbReference>
<feature type="compositionally biased region" description="Basic and acidic residues" evidence="1">
    <location>
        <begin position="960"/>
        <end position="978"/>
    </location>
</feature>
<reference evidence="3" key="1">
    <citation type="submission" date="2018-02" db="EMBL/GenBank/DDBJ databases">
        <authorList>
            <person name="Cohen D.B."/>
            <person name="Kent A.D."/>
        </authorList>
    </citation>
    <scope>NUCLEOTIDE SEQUENCE</scope>
</reference>
<dbReference type="Pfam" id="PF13952">
    <property type="entry name" value="DUF4216"/>
    <property type="match status" value="1"/>
</dbReference>
<dbReference type="PANTHER" id="PTHR10775">
    <property type="entry name" value="OS08G0208400 PROTEIN"/>
    <property type="match status" value="1"/>
</dbReference>
<evidence type="ECO:0000313" key="3">
    <source>
        <dbReference type="EMBL" id="SPC92902.1"/>
    </source>
</evidence>
<dbReference type="InterPro" id="IPR025312">
    <property type="entry name" value="DUF4216"/>
</dbReference>
<gene>
    <name evidence="3" type="ORF">FSB_LOCUS20784</name>
</gene>
<evidence type="ECO:0000259" key="2">
    <source>
        <dbReference type="Pfam" id="PF13952"/>
    </source>
</evidence>
<dbReference type="PANTHER" id="PTHR10775:SF177">
    <property type="entry name" value="TNP2, PARTIAL"/>
    <property type="match status" value="1"/>
</dbReference>
<dbReference type="Pfam" id="PF03004">
    <property type="entry name" value="Transposase_24"/>
    <property type="match status" value="1"/>
</dbReference>
<feature type="compositionally biased region" description="Acidic residues" evidence="1">
    <location>
        <begin position="537"/>
        <end position="546"/>
    </location>
</feature>
<feature type="domain" description="DUF4216" evidence="2">
    <location>
        <begin position="381"/>
        <end position="430"/>
    </location>
</feature>